<reference evidence="1" key="1">
    <citation type="submission" date="2016-06" db="EMBL/GenBank/DDBJ databases">
        <title>Draft genome of Moraxella osloensis CCUG 67237.</title>
        <authorList>
            <person name="Salva-Serra F."/>
            <person name="Engstrom-Jakobsson H."/>
            <person name="Thorell K."/>
            <person name="Gonzales-Siles L."/>
            <person name="Karlsson R."/>
            <person name="Boulund F."/>
            <person name="Engstrand L."/>
            <person name="Kristiansson E."/>
            <person name="Moore E."/>
        </authorList>
    </citation>
    <scope>NUCLEOTIDE SEQUENCE [LARGE SCALE GENOMIC DNA]</scope>
    <source>
        <strain evidence="1">CCUG 67237</strain>
    </source>
</reference>
<sequence length="96" mass="11309">MNTNETNLNEYGVLILSERDKKEFDYILEVRGVEWVNYAVKNLIGNRKPYVSNISKIAKLEIPENLPDKEKILSAEEVERFLAKNLPQFRRKKKLD</sequence>
<proteinExistence type="predicted"/>
<evidence type="ECO:0000313" key="1">
    <source>
        <dbReference type="EMBL" id="OBX64317.1"/>
    </source>
</evidence>
<accession>A0AA91FQI5</accession>
<gene>
    <name evidence="1" type="ORF">A9299_09935</name>
</gene>
<organism evidence="1">
    <name type="scientific">Faucicola osloensis</name>
    <name type="common">Moraxella osloensis</name>
    <dbReference type="NCBI Taxonomy" id="34062"/>
    <lineage>
        <taxon>Bacteria</taxon>
        <taxon>Pseudomonadati</taxon>
        <taxon>Pseudomonadota</taxon>
        <taxon>Gammaproteobacteria</taxon>
        <taxon>Moraxellales</taxon>
        <taxon>Moraxellaceae</taxon>
        <taxon>Faucicola</taxon>
    </lineage>
</organism>
<dbReference type="AlphaFoldDB" id="A0AA91FQI5"/>
<name>A0AA91FQI5_FAUOS</name>
<comment type="caution">
    <text evidence="1">The sequence shown here is derived from an EMBL/GenBank/DDBJ whole genome shotgun (WGS) entry which is preliminary data.</text>
</comment>
<dbReference type="InterPro" id="IPR058891">
    <property type="entry name" value="CPPA"/>
</dbReference>
<dbReference type="Pfam" id="PF25860">
    <property type="entry name" value="CPPA"/>
    <property type="match status" value="1"/>
</dbReference>
<protein>
    <submittedName>
        <fullName evidence="1">Uncharacterized protein</fullName>
    </submittedName>
</protein>
<dbReference type="EMBL" id="LZMT01000017">
    <property type="protein sequence ID" value="OBX64317.1"/>
    <property type="molecule type" value="Genomic_DNA"/>
</dbReference>